<evidence type="ECO:0000256" key="1">
    <source>
        <dbReference type="ARBA" id="ARBA00004141"/>
    </source>
</evidence>
<feature type="transmembrane region" description="Helical" evidence="6">
    <location>
        <begin position="106"/>
        <end position="128"/>
    </location>
</feature>
<gene>
    <name evidence="8" type="ORF">ALAG00032_LOCUS5018</name>
</gene>
<dbReference type="InterPro" id="IPR007248">
    <property type="entry name" value="Mpv17_PMP22"/>
</dbReference>
<keyword evidence="7" id="KW-0732">Signal</keyword>
<evidence type="ECO:0000256" key="5">
    <source>
        <dbReference type="ARBA" id="ARBA00023136"/>
    </source>
</evidence>
<feature type="transmembrane region" description="Helical" evidence="6">
    <location>
        <begin position="166"/>
        <end position="184"/>
    </location>
</feature>
<evidence type="ECO:0000256" key="7">
    <source>
        <dbReference type="SAM" id="SignalP"/>
    </source>
</evidence>
<evidence type="ECO:0000256" key="3">
    <source>
        <dbReference type="ARBA" id="ARBA00022692"/>
    </source>
</evidence>
<feature type="transmembrane region" description="Helical" evidence="6">
    <location>
        <begin position="65"/>
        <end position="86"/>
    </location>
</feature>
<keyword evidence="3 6" id="KW-0812">Transmembrane</keyword>
<reference evidence="8" key="1">
    <citation type="submission" date="2021-01" db="EMBL/GenBank/DDBJ databases">
        <authorList>
            <person name="Corre E."/>
            <person name="Pelletier E."/>
            <person name="Niang G."/>
            <person name="Scheremetjew M."/>
            <person name="Finn R."/>
            <person name="Kale V."/>
            <person name="Holt S."/>
            <person name="Cochrane G."/>
            <person name="Meng A."/>
            <person name="Brown T."/>
            <person name="Cohen L."/>
        </authorList>
    </citation>
    <scope>NUCLEOTIDE SEQUENCE</scope>
    <source>
        <strain evidence="8">CCMP1510</strain>
    </source>
</reference>
<dbReference type="PANTHER" id="PTHR11266:SF17">
    <property type="entry name" value="PROTEIN MPV17"/>
    <property type="match status" value="1"/>
</dbReference>
<dbReference type="Pfam" id="PF04117">
    <property type="entry name" value="Mpv17_PMP22"/>
    <property type="match status" value="1"/>
</dbReference>
<proteinExistence type="inferred from homology"/>
<evidence type="ECO:0000256" key="6">
    <source>
        <dbReference type="RuleBase" id="RU363053"/>
    </source>
</evidence>
<feature type="signal peptide" evidence="7">
    <location>
        <begin position="1"/>
        <end position="17"/>
    </location>
</feature>
<sequence length="208" mass="23187">MKMFVVICFGMLLGVSGLELPVATWYAQQMSQNPILTKSMTAATVFAASDITAQRIEGQKKLDKVRLLMTTAIGGLYFAPAAHFWYNGVTAILPLSTIPHIIGKAALGQLFFGPLVTCVFFAAACLQTKQNLFKKVKRDLIPVQLAGIGYWPFVDLISFSLIPIDYIPVFINFASFIWTIFLSYKARRGLQVAVEEDEANKQRSRKIR</sequence>
<evidence type="ECO:0000256" key="2">
    <source>
        <dbReference type="ARBA" id="ARBA00006824"/>
    </source>
</evidence>
<keyword evidence="5 6" id="KW-0472">Membrane</keyword>
<dbReference type="EMBL" id="HBIJ01007119">
    <property type="protein sequence ID" value="CAE0364277.1"/>
    <property type="molecule type" value="Transcribed_RNA"/>
</dbReference>
<accession>A0A7S3JT70</accession>
<comment type="similarity">
    <text evidence="2 6">Belongs to the peroxisomal membrane protein PXMP2/4 family.</text>
</comment>
<comment type="subcellular location">
    <subcellularLocation>
        <location evidence="1">Membrane</location>
        <topology evidence="1">Multi-pass membrane protein</topology>
    </subcellularLocation>
</comment>
<dbReference type="PANTHER" id="PTHR11266">
    <property type="entry name" value="PEROXISOMAL MEMBRANE PROTEIN 2, PXMP2 MPV17"/>
    <property type="match status" value="1"/>
</dbReference>
<feature type="transmembrane region" description="Helical" evidence="6">
    <location>
        <begin position="140"/>
        <end position="160"/>
    </location>
</feature>
<evidence type="ECO:0008006" key="9">
    <source>
        <dbReference type="Google" id="ProtNLM"/>
    </source>
</evidence>
<dbReference type="GO" id="GO:0005737">
    <property type="term" value="C:cytoplasm"/>
    <property type="evidence" value="ECO:0007669"/>
    <property type="project" value="TreeGrafter"/>
</dbReference>
<name>A0A7S3JT70_9STRA</name>
<protein>
    <recommendedName>
        <fullName evidence="9">Protein Mpv17</fullName>
    </recommendedName>
</protein>
<keyword evidence="4 6" id="KW-1133">Transmembrane helix</keyword>
<dbReference type="GO" id="GO:0016020">
    <property type="term" value="C:membrane"/>
    <property type="evidence" value="ECO:0007669"/>
    <property type="project" value="UniProtKB-SubCell"/>
</dbReference>
<dbReference type="AlphaFoldDB" id="A0A7S3JT70"/>
<feature type="chain" id="PRO_5031459832" description="Protein Mpv17" evidence="7">
    <location>
        <begin position="18"/>
        <end position="208"/>
    </location>
</feature>
<organism evidence="8">
    <name type="scientific">Aureoumbra lagunensis</name>
    <dbReference type="NCBI Taxonomy" id="44058"/>
    <lineage>
        <taxon>Eukaryota</taxon>
        <taxon>Sar</taxon>
        <taxon>Stramenopiles</taxon>
        <taxon>Ochrophyta</taxon>
        <taxon>Pelagophyceae</taxon>
        <taxon>Pelagomonadales</taxon>
        <taxon>Aureoumbra</taxon>
    </lineage>
</organism>
<evidence type="ECO:0000256" key="4">
    <source>
        <dbReference type="ARBA" id="ARBA00022989"/>
    </source>
</evidence>
<evidence type="ECO:0000313" key="8">
    <source>
        <dbReference type="EMBL" id="CAE0364277.1"/>
    </source>
</evidence>